<feature type="transmembrane region" description="Helical" evidence="1">
    <location>
        <begin position="93"/>
        <end position="115"/>
    </location>
</feature>
<protein>
    <recommendedName>
        <fullName evidence="4">Integral membrane protein</fullName>
    </recommendedName>
</protein>
<feature type="transmembrane region" description="Helical" evidence="1">
    <location>
        <begin position="135"/>
        <end position="157"/>
    </location>
</feature>
<reference evidence="2" key="1">
    <citation type="journal article" date="2021" name="PeerJ">
        <title>Extensive microbial diversity within the chicken gut microbiome revealed by metagenomics and culture.</title>
        <authorList>
            <person name="Gilroy R."/>
            <person name="Ravi A."/>
            <person name="Getino M."/>
            <person name="Pursley I."/>
            <person name="Horton D.L."/>
            <person name="Alikhan N.F."/>
            <person name="Baker D."/>
            <person name="Gharbi K."/>
            <person name="Hall N."/>
            <person name="Watson M."/>
            <person name="Adriaenssens E.M."/>
            <person name="Foster-Nyarko E."/>
            <person name="Jarju S."/>
            <person name="Secka A."/>
            <person name="Antonio M."/>
            <person name="Oren A."/>
            <person name="Chaudhuri R.R."/>
            <person name="La Ragione R."/>
            <person name="Hildebrand F."/>
            <person name="Pallen M.J."/>
        </authorList>
    </citation>
    <scope>NUCLEOTIDE SEQUENCE</scope>
    <source>
        <strain evidence="2">CHK165-2605</strain>
    </source>
</reference>
<feature type="transmembrane region" description="Helical" evidence="1">
    <location>
        <begin position="193"/>
        <end position="219"/>
    </location>
</feature>
<keyword evidence="1" id="KW-0812">Transmembrane</keyword>
<organism evidence="2 3">
    <name type="scientific">Candidatus Mediterraneibacter gallistercoris</name>
    <dbReference type="NCBI Taxonomy" id="2838671"/>
    <lineage>
        <taxon>Bacteria</taxon>
        <taxon>Bacillati</taxon>
        <taxon>Bacillota</taxon>
        <taxon>Clostridia</taxon>
        <taxon>Lachnospirales</taxon>
        <taxon>Lachnospiraceae</taxon>
        <taxon>Mediterraneibacter</taxon>
    </lineage>
</organism>
<keyword evidence="1" id="KW-0472">Membrane</keyword>
<sequence>MKEPVFYRILFYAIGLLVLALGLTLNTKTGLGVSPIISVAYSISEIFDHNFGNMTLALYSLFVVIEIILHLIRDRKYTKKSGGVLAHAGKADLKFILLLDFLQIPLSLIFTRFLNIFSAVIPNLYSDRQSTAGEMTVRVIVLIIAIILTGIGAAMSLNMRIVPNPGDGIVQAIADTIHKSVGFTKNCFDLTNITITIVLSFVFAGHLVGVGVGTILAMIGVGRTIAVFNHFAYAEMKKLAAVED</sequence>
<evidence type="ECO:0000256" key="1">
    <source>
        <dbReference type="SAM" id="Phobius"/>
    </source>
</evidence>
<dbReference type="InterPro" id="IPR038750">
    <property type="entry name" value="YczE/YyaS-like"/>
</dbReference>
<reference evidence="2" key="2">
    <citation type="submission" date="2021-04" db="EMBL/GenBank/DDBJ databases">
        <authorList>
            <person name="Gilroy R."/>
        </authorList>
    </citation>
    <scope>NUCLEOTIDE SEQUENCE</scope>
    <source>
        <strain evidence="2">CHK165-2605</strain>
    </source>
</reference>
<proteinExistence type="predicted"/>
<dbReference type="PANTHER" id="PTHR40078:SF1">
    <property type="entry name" value="INTEGRAL MEMBRANE PROTEIN"/>
    <property type="match status" value="1"/>
</dbReference>
<dbReference type="AlphaFoldDB" id="A0A9D2P2J0"/>
<dbReference type="Pfam" id="PF19700">
    <property type="entry name" value="DUF6198"/>
    <property type="match status" value="1"/>
</dbReference>
<feature type="transmembrane region" description="Helical" evidence="1">
    <location>
        <begin position="51"/>
        <end position="72"/>
    </location>
</feature>
<feature type="transmembrane region" description="Helical" evidence="1">
    <location>
        <begin position="5"/>
        <end position="25"/>
    </location>
</feature>
<gene>
    <name evidence="2" type="ORF">H9756_00280</name>
</gene>
<accession>A0A9D2P2J0</accession>
<keyword evidence="1" id="KW-1133">Transmembrane helix</keyword>
<evidence type="ECO:0000313" key="3">
    <source>
        <dbReference type="Proteomes" id="UP000823895"/>
    </source>
</evidence>
<dbReference type="PANTHER" id="PTHR40078">
    <property type="entry name" value="INTEGRAL MEMBRANE PROTEIN-RELATED"/>
    <property type="match status" value="1"/>
</dbReference>
<dbReference type="Proteomes" id="UP000823895">
    <property type="component" value="Unassembled WGS sequence"/>
</dbReference>
<name>A0A9D2P2J0_9FIRM</name>
<dbReference type="EMBL" id="DWWI01000007">
    <property type="protein sequence ID" value="HJC42116.1"/>
    <property type="molecule type" value="Genomic_DNA"/>
</dbReference>
<comment type="caution">
    <text evidence="2">The sequence shown here is derived from an EMBL/GenBank/DDBJ whole genome shotgun (WGS) entry which is preliminary data.</text>
</comment>
<evidence type="ECO:0000313" key="2">
    <source>
        <dbReference type="EMBL" id="HJC42116.1"/>
    </source>
</evidence>
<evidence type="ECO:0008006" key="4">
    <source>
        <dbReference type="Google" id="ProtNLM"/>
    </source>
</evidence>